<keyword evidence="3" id="KW-1185">Reference proteome</keyword>
<dbReference type="PANTHER" id="PTHR35333">
    <property type="entry name" value="BETA-LACTAMASE"/>
    <property type="match status" value="1"/>
</dbReference>
<comment type="caution">
    <text evidence="2">The sequence shown here is derived from an EMBL/GenBank/DDBJ whole genome shotgun (WGS) entry which is preliminary data.</text>
</comment>
<evidence type="ECO:0000313" key="3">
    <source>
        <dbReference type="Proteomes" id="UP000432715"/>
    </source>
</evidence>
<organism evidence="2 3">
    <name type="scientific">Alkaliphilus pronyensis</name>
    <dbReference type="NCBI Taxonomy" id="1482732"/>
    <lineage>
        <taxon>Bacteria</taxon>
        <taxon>Bacillati</taxon>
        <taxon>Bacillota</taxon>
        <taxon>Clostridia</taxon>
        <taxon>Peptostreptococcales</taxon>
        <taxon>Natronincolaceae</taxon>
        <taxon>Alkaliphilus</taxon>
    </lineage>
</organism>
<accession>A0A6I0FCF2</accession>
<dbReference type="OrthoDB" id="9775096at2"/>
<dbReference type="InterPro" id="IPR012338">
    <property type="entry name" value="Beta-lactam/transpept-like"/>
</dbReference>
<gene>
    <name evidence="2" type="ORF">F8154_06510</name>
</gene>
<evidence type="ECO:0000259" key="1">
    <source>
        <dbReference type="Pfam" id="PF13354"/>
    </source>
</evidence>
<protein>
    <submittedName>
        <fullName evidence="2">Serine hydrolase</fullName>
    </submittedName>
</protein>
<dbReference type="Proteomes" id="UP000432715">
    <property type="component" value="Unassembled WGS sequence"/>
</dbReference>
<dbReference type="Pfam" id="PF13354">
    <property type="entry name" value="Beta-lactamase2"/>
    <property type="match status" value="1"/>
</dbReference>
<dbReference type="AlphaFoldDB" id="A0A6I0FCF2"/>
<dbReference type="RefSeq" id="WP_151860795.1">
    <property type="nucleotide sequence ID" value="NZ_WBZC01000019.1"/>
</dbReference>
<dbReference type="PANTHER" id="PTHR35333:SF3">
    <property type="entry name" value="BETA-LACTAMASE-TYPE TRANSPEPTIDASE FOLD CONTAINING PROTEIN"/>
    <property type="match status" value="1"/>
</dbReference>
<dbReference type="InterPro" id="IPR000871">
    <property type="entry name" value="Beta-lactam_class-A"/>
</dbReference>
<dbReference type="GO" id="GO:0030655">
    <property type="term" value="P:beta-lactam antibiotic catabolic process"/>
    <property type="evidence" value="ECO:0007669"/>
    <property type="project" value="InterPro"/>
</dbReference>
<proteinExistence type="predicted"/>
<reference evidence="2 3" key="1">
    <citation type="submission" date="2019-10" db="EMBL/GenBank/DDBJ databases">
        <title>Alkaliphilus serpentinus sp. nov. and Alkaliphilus pronyensis sp. nov., two novel anaerobic alkaliphilic species isolated from the serpentinized-hosted hydrothermal field of the Prony Bay (New Caledonia).</title>
        <authorList>
            <person name="Postec A."/>
        </authorList>
    </citation>
    <scope>NUCLEOTIDE SEQUENCE [LARGE SCALE GENOMIC DNA]</scope>
    <source>
        <strain evidence="2 3">LacV</strain>
    </source>
</reference>
<dbReference type="SUPFAM" id="SSF56601">
    <property type="entry name" value="beta-lactamase/transpeptidase-like"/>
    <property type="match status" value="1"/>
</dbReference>
<feature type="domain" description="Beta-lactamase class A catalytic" evidence="1">
    <location>
        <begin position="18"/>
        <end position="230"/>
    </location>
</feature>
<dbReference type="InterPro" id="IPR045155">
    <property type="entry name" value="Beta-lactam_cat"/>
</dbReference>
<dbReference type="EMBL" id="WBZC01000019">
    <property type="protein sequence ID" value="KAB3535430.1"/>
    <property type="molecule type" value="Genomic_DNA"/>
</dbReference>
<dbReference type="GO" id="GO:0046677">
    <property type="term" value="P:response to antibiotic"/>
    <property type="evidence" value="ECO:0007669"/>
    <property type="project" value="InterPro"/>
</dbReference>
<dbReference type="Gene3D" id="3.40.710.10">
    <property type="entry name" value="DD-peptidase/beta-lactamase superfamily"/>
    <property type="match status" value="1"/>
</dbReference>
<keyword evidence="2" id="KW-0378">Hydrolase</keyword>
<name>A0A6I0FCF2_9FIRM</name>
<evidence type="ECO:0000313" key="2">
    <source>
        <dbReference type="EMBL" id="KAB3535430.1"/>
    </source>
</evidence>
<sequence>MLRETVLNKLQGVEANVSIVLNDLTRDKWVLRYKENKKFPSASTIKILIMVEALKQVNEGKFTLEQKITAKDSDRVEFSIISELNISEYTFKDLIILMIIISDNTATNMLIDMVGYESINKMAGVLGLSSTVLKRKMMDFEAAKAGRQNETSAIDMAKILQKIYNKSILNEEMCEIMIDILKRQKHKDSLSRYITDEVTIAHKTGELDRLNHDIGIFYLEDIHYILGVFVTDAQDNLEAKRIIGSISKLVYEHFLHKGR</sequence>
<dbReference type="GO" id="GO:0008800">
    <property type="term" value="F:beta-lactamase activity"/>
    <property type="evidence" value="ECO:0007669"/>
    <property type="project" value="InterPro"/>
</dbReference>